<protein>
    <recommendedName>
        <fullName evidence="6">2-oxoglutarate dehydrogenase E1 component</fullName>
        <ecNumber evidence="5">1.2.4.2</ecNumber>
    </recommendedName>
    <alternativeName>
        <fullName evidence="10">Alpha-ketoglutarate dehydrogenase</fullName>
    </alternativeName>
</protein>
<evidence type="ECO:0000256" key="4">
    <source>
        <dbReference type="ARBA" id="ARBA00011301"/>
    </source>
</evidence>
<gene>
    <name evidence="12" type="ORF">COMX_07285</name>
</gene>
<dbReference type="eggNOG" id="COG0567">
    <property type="taxonomic scope" value="Bacteria"/>
</dbReference>
<evidence type="ECO:0000256" key="6">
    <source>
        <dbReference type="ARBA" id="ARBA00013321"/>
    </source>
</evidence>
<evidence type="ECO:0000256" key="10">
    <source>
        <dbReference type="ARBA" id="ARBA00030680"/>
    </source>
</evidence>
<dbReference type="Pfam" id="PF16078">
    <property type="entry name" value="2-oxogl_dehyd_N"/>
    <property type="match status" value="1"/>
</dbReference>
<dbReference type="NCBIfam" id="NF008907">
    <property type="entry name" value="PRK12270.1"/>
    <property type="match status" value="1"/>
</dbReference>
<evidence type="ECO:0000256" key="3">
    <source>
        <dbReference type="ARBA" id="ARBA00006936"/>
    </source>
</evidence>
<dbReference type="InterPro" id="IPR031717">
    <property type="entry name" value="ODO-1/KGD_C"/>
</dbReference>
<dbReference type="STRING" id="1208583.COMX_07285"/>
<dbReference type="Gene3D" id="3.40.50.970">
    <property type="match status" value="1"/>
</dbReference>
<dbReference type="SMART" id="SM00861">
    <property type="entry name" value="Transket_pyr"/>
    <property type="match status" value="1"/>
</dbReference>
<dbReference type="CDD" id="cd02016">
    <property type="entry name" value="TPP_E1_OGDC_like"/>
    <property type="match status" value="1"/>
</dbReference>
<keyword evidence="9" id="KW-0324">Glycolysis</keyword>
<dbReference type="GO" id="GO:0004591">
    <property type="term" value="F:oxoglutarate dehydrogenase (succinyl-transferring) activity"/>
    <property type="evidence" value="ECO:0007669"/>
    <property type="project" value="UniProtKB-EC"/>
</dbReference>
<dbReference type="InterPro" id="IPR042179">
    <property type="entry name" value="KGD_C_sf"/>
</dbReference>
<dbReference type="InterPro" id="IPR029061">
    <property type="entry name" value="THDP-binding"/>
</dbReference>
<dbReference type="NCBIfam" id="NF006914">
    <property type="entry name" value="PRK09404.1"/>
    <property type="match status" value="1"/>
</dbReference>
<dbReference type="Pfam" id="PF02779">
    <property type="entry name" value="Transket_pyr"/>
    <property type="match status" value="1"/>
</dbReference>
<reference evidence="12 13" key="1">
    <citation type="journal article" date="2014" name="Genome Announc.">
        <title>Draft Genome Sequence of Commensalibacter papalotli MX01, a Symbiont Identified from the Guts of Overwintering Monarch Butterflies.</title>
        <authorList>
            <person name="Servin-Garciduenas L.E."/>
            <person name="Sanchez-Quinto A."/>
            <person name="Martinez-Romero E."/>
        </authorList>
    </citation>
    <scope>NUCLEOTIDE SEQUENCE [LARGE SCALE GENOMIC DNA]</scope>
    <source>
        <strain evidence="13">MX-MONARCH01</strain>
    </source>
</reference>
<proteinExistence type="inferred from homology"/>
<evidence type="ECO:0000256" key="8">
    <source>
        <dbReference type="ARBA" id="ARBA00023052"/>
    </source>
</evidence>
<sequence length="960" mass="108269">MAMKDHIASVFSGSNSAYLADLYAQWVEDPHSVDPSFSELFVAMDDAQHIITKDARGASWSPRPLTEVEIEGDEAVNTDAPKTEKSIKGQITQAAYDSIRAIQLINAYRVFGHQYAQLDPLQLEQRPLVVELDPQRYGFTAQDMNRLIFIGKNAAPFLSKEIHPLREIIAGLQKVYCRSIAWEYMYLQDNEQRQWLKQKIEKLGSVTLVSDDKKRILQQLTEAVGFEAFCQKRYVGVKRFGLDGGEVTIPALHALIRQAVTQYDVKSIAMGMAHRGRLNVLTNVIGKPFVALFHEFSGGSYKPDGIPGAADVKYHLGYRKKVEVAGKEVELSLAFNPSHLEAVGAVVEGQVRAEQDRDHQKHLAVLLHGDAAFAGQGVVYEILAMSQLPGYETGGTIHVVTNNQIGFTTQPDVAFSGYYGTDVGKVARAPIIHVNGDDPEAVVKVMQLAVDFQAQFATDVIIDLVCYRRNGHNESDEPAFTQPLMYQAIRKRETIYKIYADKLAREGILVTSESEKNWNLFQEYLQSSYKASEDYRVNEMQWVTSEWREMKWRGQDRQETPTAISEEIAQTIGKALSSYAEGFECHPKLIRQLEAKAQMFASKGGIDWATGEALAFGSLLIEGHPVRMTGQDCQRGTFSHRNAVLFDQITQQPYILLNHIQPEQAKLDIYNSFLSEFAVLGFEYGYSCTNPNTLVLWEAQFGDFANGAQIIIDQFISAGESKWLQMSGLVLLLPHSQEGQGAEHSSARLERFLQLCGDDNMQVCNITTPANYFHALRRQMKRNYRQPLVIMSPKSLLRHKLAQSPLSAFTDNTCFMPVINEVDPVVSDKSKVKRVVLCSGKVYYDLWMRRLDMRCELQFEQVALVRIEQLYPFPERELSDILSQYPNAEIVWCQEEPENMGAWNFVDRKIEKILRILNHKSPCVQYTGRLPAASPATGLSSVYKTEQETLIDEALGHKKA</sequence>
<dbReference type="NCBIfam" id="TIGR00239">
    <property type="entry name" value="2oxo_dh_E1"/>
    <property type="match status" value="1"/>
</dbReference>
<evidence type="ECO:0000313" key="13">
    <source>
        <dbReference type="Proteomes" id="UP000019250"/>
    </source>
</evidence>
<dbReference type="Gene3D" id="3.40.50.11610">
    <property type="entry name" value="Multifunctional 2-oxoglutarate metabolism enzyme, C-terminal domain"/>
    <property type="match status" value="1"/>
</dbReference>
<dbReference type="PANTHER" id="PTHR23152:SF4">
    <property type="entry name" value="2-OXOADIPATE DEHYDROGENASE COMPLEX COMPONENT E1"/>
    <property type="match status" value="1"/>
</dbReference>
<keyword evidence="8" id="KW-0786">Thiamine pyrophosphate</keyword>
<dbReference type="RefSeq" id="WP_034339414.1">
    <property type="nucleotide sequence ID" value="NZ_ATSX01000002.1"/>
</dbReference>
<dbReference type="PIRSF" id="PIRSF000157">
    <property type="entry name" value="Oxoglu_dh_E1"/>
    <property type="match status" value="1"/>
</dbReference>
<keyword evidence="13" id="KW-1185">Reference proteome</keyword>
<evidence type="ECO:0000259" key="11">
    <source>
        <dbReference type="SMART" id="SM00861"/>
    </source>
</evidence>
<dbReference type="InterPro" id="IPR005475">
    <property type="entry name" value="Transketolase-like_Pyr-bd"/>
</dbReference>
<comment type="function">
    <text evidence="2">E1 component of the 2-oxoglutarate dehydrogenase (OGDH) complex which catalyzes the decarboxylation of 2-oxoglutarate, the first step in the conversion of 2-oxoglutarate to succinyl-CoA and CO(2).</text>
</comment>
<dbReference type="EMBL" id="ATSX01000002">
    <property type="protein sequence ID" value="EUK17778.1"/>
    <property type="molecule type" value="Genomic_DNA"/>
</dbReference>
<dbReference type="GO" id="GO:0006096">
    <property type="term" value="P:glycolytic process"/>
    <property type="evidence" value="ECO:0007669"/>
    <property type="project" value="UniProtKB-KW"/>
</dbReference>
<comment type="cofactor">
    <cofactor evidence="1">
        <name>thiamine diphosphate</name>
        <dbReference type="ChEBI" id="CHEBI:58937"/>
    </cofactor>
</comment>
<dbReference type="Proteomes" id="UP000019250">
    <property type="component" value="Unassembled WGS sequence"/>
</dbReference>
<dbReference type="PATRIC" id="fig|1208583.4.peg.1468"/>
<dbReference type="EC" id="1.2.4.2" evidence="5"/>
<dbReference type="InterPro" id="IPR032106">
    <property type="entry name" value="2-oxogl_dehyd_N"/>
</dbReference>
<evidence type="ECO:0000256" key="7">
    <source>
        <dbReference type="ARBA" id="ARBA00023002"/>
    </source>
</evidence>
<evidence type="ECO:0000256" key="9">
    <source>
        <dbReference type="ARBA" id="ARBA00023152"/>
    </source>
</evidence>
<dbReference type="GO" id="GO:0005829">
    <property type="term" value="C:cytosol"/>
    <property type="evidence" value="ECO:0007669"/>
    <property type="project" value="TreeGrafter"/>
</dbReference>
<dbReference type="Pfam" id="PF16870">
    <property type="entry name" value="OxoGdeHyase_C"/>
    <property type="match status" value="1"/>
</dbReference>
<dbReference type="InterPro" id="IPR011603">
    <property type="entry name" value="2oxoglutarate_DH_E1"/>
</dbReference>
<evidence type="ECO:0000256" key="1">
    <source>
        <dbReference type="ARBA" id="ARBA00001964"/>
    </source>
</evidence>
<dbReference type="GO" id="GO:0045252">
    <property type="term" value="C:oxoglutarate dehydrogenase complex"/>
    <property type="evidence" value="ECO:0007669"/>
    <property type="project" value="TreeGrafter"/>
</dbReference>
<evidence type="ECO:0000256" key="2">
    <source>
        <dbReference type="ARBA" id="ARBA00003906"/>
    </source>
</evidence>
<dbReference type="PANTHER" id="PTHR23152">
    <property type="entry name" value="2-OXOGLUTARATE DEHYDROGENASE"/>
    <property type="match status" value="1"/>
</dbReference>
<dbReference type="SUPFAM" id="SSF52518">
    <property type="entry name" value="Thiamin diphosphate-binding fold (THDP-binding)"/>
    <property type="match status" value="2"/>
</dbReference>
<dbReference type="AlphaFoldDB" id="W7DU30"/>
<dbReference type="GO" id="GO:0006099">
    <property type="term" value="P:tricarboxylic acid cycle"/>
    <property type="evidence" value="ECO:0007669"/>
    <property type="project" value="TreeGrafter"/>
</dbReference>
<dbReference type="Pfam" id="PF00676">
    <property type="entry name" value="E1_dh"/>
    <property type="match status" value="1"/>
</dbReference>
<evidence type="ECO:0000313" key="12">
    <source>
        <dbReference type="EMBL" id="EUK17778.1"/>
    </source>
</evidence>
<keyword evidence="7" id="KW-0560">Oxidoreductase</keyword>
<dbReference type="InterPro" id="IPR001017">
    <property type="entry name" value="DH_E1"/>
</dbReference>
<organism evidence="12 13">
    <name type="scientific">Commensalibacter papalotli</name>
    <name type="common">ex Servin-Garciduenas et al. 2014</name>
    <dbReference type="NCBI Taxonomy" id="1208583"/>
    <lineage>
        <taxon>Bacteria</taxon>
        <taxon>Pseudomonadati</taxon>
        <taxon>Pseudomonadota</taxon>
        <taxon>Alphaproteobacteria</taxon>
        <taxon>Acetobacterales</taxon>
        <taxon>Acetobacteraceae</taxon>
    </lineage>
</organism>
<dbReference type="Gene3D" id="3.40.50.12470">
    <property type="match status" value="1"/>
</dbReference>
<comment type="subunit">
    <text evidence="4">Homodimer. Part of the 2-oxoglutarate dehydrogenase (OGDH) complex composed of E1 (2-oxoglutarate dehydrogenase), E2 (dihydrolipoamide succinyltransferase) and E3 (dihydrolipoamide dehydrogenase); the complex contains multiple copies of the three enzymatic components (E1, E2 and E3).</text>
</comment>
<comment type="caution">
    <text evidence="12">The sequence shown here is derived from an EMBL/GenBank/DDBJ whole genome shotgun (WGS) entry which is preliminary data.</text>
</comment>
<comment type="similarity">
    <text evidence="3">Belongs to the alpha-ketoglutarate dehydrogenase family.</text>
</comment>
<accession>W7DU30</accession>
<name>W7DU30_9PROT</name>
<dbReference type="Gene3D" id="1.10.287.1150">
    <property type="entry name" value="TPP helical domain"/>
    <property type="match status" value="1"/>
</dbReference>
<evidence type="ECO:0000256" key="5">
    <source>
        <dbReference type="ARBA" id="ARBA00012280"/>
    </source>
</evidence>
<feature type="domain" description="Transketolase-like pyrimidine-binding" evidence="11">
    <location>
        <begin position="606"/>
        <end position="799"/>
    </location>
</feature>
<dbReference type="GO" id="GO:0030976">
    <property type="term" value="F:thiamine pyrophosphate binding"/>
    <property type="evidence" value="ECO:0007669"/>
    <property type="project" value="InterPro"/>
</dbReference>
<dbReference type="OrthoDB" id="9759785at2"/>